<protein>
    <submittedName>
        <fullName evidence="2">Uncharacterized protein</fullName>
    </submittedName>
</protein>
<feature type="signal peptide" evidence="1">
    <location>
        <begin position="1"/>
        <end position="21"/>
    </location>
</feature>
<dbReference type="Proteomes" id="UP001139366">
    <property type="component" value="Unassembled WGS sequence"/>
</dbReference>
<dbReference type="EMBL" id="JAINUY010000002">
    <property type="protein sequence ID" value="MBZ4034968.1"/>
    <property type="molecule type" value="Genomic_DNA"/>
</dbReference>
<gene>
    <name evidence="2" type="ORF">K6T82_09325</name>
</gene>
<evidence type="ECO:0000313" key="3">
    <source>
        <dbReference type="Proteomes" id="UP001139366"/>
    </source>
</evidence>
<evidence type="ECO:0000313" key="2">
    <source>
        <dbReference type="EMBL" id="MBZ4034968.1"/>
    </source>
</evidence>
<keyword evidence="3" id="KW-1185">Reference proteome</keyword>
<dbReference type="AlphaFoldDB" id="A0A9X1H940"/>
<feature type="chain" id="PRO_5040791689" evidence="1">
    <location>
        <begin position="22"/>
        <end position="204"/>
    </location>
</feature>
<proteinExistence type="predicted"/>
<comment type="caution">
    <text evidence="2">The sequence shown here is derived from an EMBL/GenBank/DDBJ whole genome shotgun (WGS) entry which is preliminary data.</text>
</comment>
<dbReference type="RefSeq" id="WP_223705661.1">
    <property type="nucleotide sequence ID" value="NZ_JAINUY010000002.1"/>
</dbReference>
<name>A0A9X1H940_9FLAO</name>
<sequence>MKSLCLLIVCFLLSTSMFSQQDMQKLMREKDLKIDSLIKIDFLAYKYKYLDENFKIKIPKEVYEKAFVDYKFIPERIKTYKDSLGVVLMAEFKDWDAERIASFRINYSWKRLSYYLWMKENEVLELAKKLNVKMPYRLKELFEKNDPKVQSELQNLRDKIYLKTAAQDIFKLSTKDLLNYAFKHNSELIELRKKEHNHAPQKRN</sequence>
<organism evidence="2 3">
    <name type="scientific">Flavobacterium potami</name>
    <dbReference type="NCBI Taxonomy" id="2872310"/>
    <lineage>
        <taxon>Bacteria</taxon>
        <taxon>Pseudomonadati</taxon>
        <taxon>Bacteroidota</taxon>
        <taxon>Flavobacteriia</taxon>
        <taxon>Flavobacteriales</taxon>
        <taxon>Flavobacteriaceae</taxon>
        <taxon>Flavobacterium</taxon>
    </lineage>
</organism>
<accession>A0A9X1H940</accession>
<evidence type="ECO:0000256" key="1">
    <source>
        <dbReference type="SAM" id="SignalP"/>
    </source>
</evidence>
<reference evidence="2 3" key="1">
    <citation type="journal article" date="2023" name="Antonie Van Leeuwenhoek">
        <title>Flavobacterium potami sp. nov., a multi-metal resistance genes harbouring bacterium isolated from shallow river silt.</title>
        <authorList>
            <person name="Li S."/>
            <person name="Mao S."/>
            <person name="Mu W."/>
            <person name="Guo B."/>
            <person name="Li C."/>
            <person name="Zhu Q."/>
            <person name="Hou X."/>
            <person name="Zhao Y."/>
            <person name="Wei S."/>
            <person name="Liu H."/>
            <person name="Liu A."/>
        </authorList>
    </citation>
    <scope>NUCLEOTIDE SEQUENCE [LARGE SCALE GENOMIC DNA]</scope>
    <source>
        <strain evidence="2 3">17A</strain>
    </source>
</reference>
<keyword evidence="1" id="KW-0732">Signal</keyword>